<organism evidence="1 2">
    <name type="scientific">Striga asiatica</name>
    <name type="common">Asiatic witchweed</name>
    <name type="synonym">Buchnera asiatica</name>
    <dbReference type="NCBI Taxonomy" id="4170"/>
    <lineage>
        <taxon>Eukaryota</taxon>
        <taxon>Viridiplantae</taxon>
        <taxon>Streptophyta</taxon>
        <taxon>Embryophyta</taxon>
        <taxon>Tracheophyta</taxon>
        <taxon>Spermatophyta</taxon>
        <taxon>Magnoliopsida</taxon>
        <taxon>eudicotyledons</taxon>
        <taxon>Gunneridae</taxon>
        <taxon>Pentapetalae</taxon>
        <taxon>asterids</taxon>
        <taxon>lamiids</taxon>
        <taxon>Lamiales</taxon>
        <taxon>Orobanchaceae</taxon>
        <taxon>Buchnereae</taxon>
        <taxon>Striga</taxon>
    </lineage>
</organism>
<name>A0A5A7Q2E7_STRAF</name>
<protein>
    <submittedName>
        <fullName evidence="1">RHS repeat-associated core domain protein</fullName>
    </submittedName>
</protein>
<evidence type="ECO:0000313" key="2">
    <source>
        <dbReference type="Proteomes" id="UP000325081"/>
    </source>
</evidence>
<proteinExistence type="predicted"/>
<accession>A0A5A7Q2E7</accession>
<reference evidence="2" key="1">
    <citation type="journal article" date="2019" name="Curr. Biol.">
        <title>Genome Sequence of Striga asiatica Provides Insight into the Evolution of Plant Parasitism.</title>
        <authorList>
            <person name="Yoshida S."/>
            <person name="Kim S."/>
            <person name="Wafula E.K."/>
            <person name="Tanskanen J."/>
            <person name="Kim Y.M."/>
            <person name="Honaas L."/>
            <person name="Yang Z."/>
            <person name="Spallek T."/>
            <person name="Conn C.E."/>
            <person name="Ichihashi Y."/>
            <person name="Cheong K."/>
            <person name="Cui S."/>
            <person name="Der J.P."/>
            <person name="Gundlach H."/>
            <person name="Jiao Y."/>
            <person name="Hori C."/>
            <person name="Ishida J.K."/>
            <person name="Kasahara H."/>
            <person name="Kiba T."/>
            <person name="Kim M.S."/>
            <person name="Koo N."/>
            <person name="Laohavisit A."/>
            <person name="Lee Y.H."/>
            <person name="Lumba S."/>
            <person name="McCourt P."/>
            <person name="Mortimer J.C."/>
            <person name="Mutuku J.M."/>
            <person name="Nomura T."/>
            <person name="Sasaki-Sekimoto Y."/>
            <person name="Seto Y."/>
            <person name="Wang Y."/>
            <person name="Wakatake T."/>
            <person name="Sakakibara H."/>
            <person name="Demura T."/>
            <person name="Yamaguchi S."/>
            <person name="Yoneyama K."/>
            <person name="Manabe R.I."/>
            <person name="Nelson D.C."/>
            <person name="Schulman A.H."/>
            <person name="Timko M.P."/>
            <person name="dePamphilis C.W."/>
            <person name="Choi D."/>
            <person name="Shirasu K."/>
        </authorList>
    </citation>
    <scope>NUCLEOTIDE SEQUENCE [LARGE SCALE GENOMIC DNA]</scope>
    <source>
        <strain evidence="2">cv. UVA1</strain>
    </source>
</reference>
<comment type="caution">
    <text evidence="1">The sequence shown here is derived from an EMBL/GenBank/DDBJ whole genome shotgun (WGS) entry which is preliminary data.</text>
</comment>
<sequence>MVSSQDSIQPKSSEVMVSNLTPADGIRSQLNPITSALAFELDFFRPAYALAKEALGVAILSKWAFSSYSLGPVLEMLALSRILISSNYVLVHPGFGLKPAKATRSLIQGIRQGVREDRKVILGAYPSTYEQSEQAFMVGLLGNPFYQAYTPLYNHYIFFLLGIDPTHSHRISINTG</sequence>
<dbReference type="EMBL" id="BKCP01005572">
    <property type="protein sequence ID" value="GER39036.1"/>
    <property type="molecule type" value="Genomic_DNA"/>
</dbReference>
<dbReference type="Proteomes" id="UP000325081">
    <property type="component" value="Unassembled WGS sequence"/>
</dbReference>
<gene>
    <name evidence="1" type="ORF">STAS_15595</name>
</gene>
<dbReference type="AlphaFoldDB" id="A0A5A7Q2E7"/>
<evidence type="ECO:0000313" key="1">
    <source>
        <dbReference type="EMBL" id="GER39036.1"/>
    </source>
</evidence>
<keyword evidence="2" id="KW-1185">Reference proteome</keyword>